<evidence type="ECO:0000256" key="1">
    <source>
        <dbReference type="SAM" id="Phobius"/>
    </source>
</evidence>
<gene>
    <name evidence="2" type="ORF">ACN42_g11450</name>
</gene>
<comment type="caution">
    <text evidence="2">The sequence shown here is derived from an EMBL/GenBank/DDBJ whole genome shotgun (WGS) entry which is preliminary data.</text>
</comment>
<dbReference type="EMBL" id="LLXE01000641">
    <property type="protein sequence ID" value="KUM55786.1"/>
    <property type="molecule type" value="Genomic_DNA"/>
</dbReference>
<sequence length="345" mass="38182">MNNRMFLSAEQKVPVTTEIGPKTEMAVVTSELIPSSELRIGLSSPVIPETMDTTDIDCFDVEFAVDAIGSSARAIRSILSRLQDTPNFVTLYAKFTNVPHLVAKLKLSKGCRQMYNPDTRGMIVTIPGRPHDAITGELHSKFGVAASLANMQDTFWSLTTARVEGTICSKEPDGSWIPQNLPPGRSEKWPSLVLEVGVSESKKKLRADAAWWLANSDGQVHVVIIISVNRTVAKVTFETIVLQQPPTYMRNGRRRYRTEIRQSIVVSRAQGSPGQPITTVPNTSPLIITLEEVLCRPSSPPETDPVIPISSLEKIASAAWRWQGLPSYFVFLFSLFFFVILLISI</sequence>
<evidence type="ECO:0000313" key="3">
    <source>
        <dbReference type="Proteomes" id="UP000055045"/>
    </source>
</evidence>
<feature type="transmembrane region" description="Helical" evidence="1">
    <location>
        <begin position="325"/>
        <end position="343"/>
    </location>
</feature>
<protein>
    <submittedName>
        <fullName evidence="2">Uncharacterized protein</fullName>
    </submittedName>
</protein>
<keyword evidence="1" id="KW-1133">Transmembrane helix</keyword>
<keyword evidence="1" id="KW-0812">Transmembrane</keyword>
<name>A0A101M848_PENFR</name>
<reference evidence="2 3" key="1">
    <citation type="submission" date="2015-10" db="EMBL/GenBank/DDBJ databases">
        <title>Genome sequencing of Penicillium freii.</title>
        <authorList>
            <person name="Nguyen H.D."/>
            <person name="Visagie C.M."/>
            <person name="Seifert K.A."/>
        </authorList>
    </citation>
    <scope>NUCLEOTIDE SEQUENCE [LARGE SCALE GENOMIC DNA]</scope>
    <source>
        <strain evidence="2 3">DAOM 242723</strain>
    </source>
</reference>
<evidence type="ECO:0000313" key="2">
    <source>
        <dbReference type="EMBL" id="KUM55786.1"/>
    </source>
</evidence>
<keyword evidence="1" id="KW-0472">Membrane</keyword>
<dbReference type="AlphaFoldDB" id="A0A101M848"/>
<organism evidence="2 3">
    <name type="scientific">Penicillium freii</name>
    <dbReference type="NCBI Taxonomy" id="48697"/>
    <lineage>
        <taxon>Eukaryota</taxon>
        <taxon>Fungi</taxon>
        <taxon>Dikarya</taxon>
        <taxon>Ascomycota</taxon>
        <taxon>Pezizomycotina</taxon>
        <taxon>Eurotiomycetes</taxon>
        <taxon>Eurotiomycetidae</taxon>
        <taxon>Eurotiales</taxon>
        <taxon>Aspergillaceae</taxon>
        <taxon>Penicillium</taxon>
    </lineage>
</organism>
<dbReference type="Proteomes" id="UP000055045">
    <property type="component" value="Unassembled WGS sequence"/>
</dbReference>
<keyword evidence="3" id="KW-1185">Reference proteome</keyword>
<accession>A0A101M848</accession>
<proteinExistence type="predicted"/>